<dbReference type="Gene3D" id="3.60.9.10">
    <property type="entry name" value="Aldehyde ferredoxin oxidoreductase, N-terminal domain"/>
    <property type="match status" value="1"/>
</dbReference>
<dbReference type="InterPro" id="IPR051919">
    <property type="entry name" value="W-dependent_AOR"/>
</dbReference>
<evidence type="ECO:0000313" key="3">
    <source>
        <dbReference type="Proteomes" id="UP000000417"/>
    </source>
</evidence>
<dbReference type="GO" id="GO:0009055">
    <property type="term" value="F:electron transfer activity"/>
    <property type="evidence" value="ECO:0007669"/>
    <property type="project" value="InterPro"/>
</dbReference>
<dbReference type="InterPro" id="IPR036021">
    <property type="entry name" value="Tungsten_al_ferr_oxy-like_C"/>
</dbReference>
<reference evidence="2 3" key="1">
    <citation type="journal article" date="2004" name="Nucleic Acids Res.">
        <title>Genome sequence of Symbiobacterium thermophilum, an uncultivable bacterium that depends on microbial commensalism.</title>
        <authorList>
            <person name="Ueda K."/>
            <person name="Yamashita A."/>
            <person name="Ishikawa J."/>
            <person name="Shimada M."/>
            <person name="Watsuji T."/>
            <person name="Morimura K."/>
            <person name="Ikeda H."/>
            <person name="Hattori M."/>
            <person name="Beppu T."/>
        </authorList>
    </citation>
    <scope>NUCLEOTIDE SEQUENCE [LARGE SCALE GENOMIC DNA]</scope>
    <source>
        <strain evidence="3">T / IAM 14863</strain>
    </source>
</reference>
<evidence type="ECO:0000313" key="2">
    <source>
        <dbReference type="EMBL" id="BAD41583.1"/>
    </source>
</evidence>
<dbReference type="InterPro" id="IPR013983">
    <property type="entry name" value="Ald_Fedxn_OxRdtase_N"/>
</dbReference>
<proteinExistence type="predicted"/>
<dbReference type="SMART" id="SM00790">
    <property type="entry name" value="AFOR_N"/>
    <property type="match status" value="1"/>
</dbReference>
<dbReference type="KEGG" id="sth:STH2598"/>
<dbReference type="eggNOG" id="COG2414">
    <property type="taxonomic scope" value="Bacteria"/>
</dbReference>
<evidence type="ECO:0000259" key="1">
    <source>
        <dbReference type="SMART" id="SM00790"/>
    </source>
</evidence>
<dbReference type="EMBL" id="AP006840">
    <property type="protein sequence ID" value="BAD41583.1"/>
    <property type="molecule type" value="Genomic_DNA"/>
</dbReference>
<dbReference type="PANTHER" id="PTHR30038">
    <property type="entry name" value="ALDEHYDE FERREDOXIN OXIDOREDUCTASE"/>
    <property type="match status" value="1"/>
</dbReference>
<dbReference type="Proteomes" id="UP000000417">
    <property type="component" value="Chromosome"/>
</dbReference>
<dbReference type="GO" id="GO:0051536">
    <property type="term" value="F:iron-sulfur cluster binding"/>
    <property type="evidence" value="ECO:0007669"/>
    <property type="project" value="InterPro"/>
</dbReference>
<dbReference type="RefSeq" id="WP_011196720.1">
    <property type="nucleotide sequence ID" value="NC_006177.1"/>
</dbReference>
<feature type="domain" description="Aldehyde ferredoxin oxidoreductase N-terminal" evidence="1">
    <location>
        <begin position="6"/>
        <end position="193"/>
    </location>
</feature>
<dbReference type="SUPFAM" id="SSF56228">
    <property type="entry name" value="Aldehyde ferredoxin oxidoreductase, N-terminal domain"/>
    <property type="match status" value="1"/>
</dbReference>
<dbReference type="STRING" id="292459.STH2598"/>
<dbReference type="AlphaFoldDB" id="Q67L63"/>
<dbReference type="InterPro" id="IPR036503">
    <property type="entry name" value="Ald_Fedxn_OxRdtase_N_sf"/>
</dbReference>
<dbReference type="PANTHER" id="PTHR30038:SF0">
    <property type="entry name" value="TUNGSTEN-CONTAINING ALDEHYDE FERREDOXIN OXIDOREDUCTASE"/>
    <property type="match status" value="1"/>
</dbReference>
<sequence>MTTWAYAEQILYVDLGRRTARVEPTPTALKRGYIGGVGFVASLLAEAPSARIVLATGPLSDAMAGRLAMGAVVDGRMVFSSMGGRMAAALKGAGYDAVVIDGRLEHPGVLVLEPEGVRILDGGHLWGLEVPDVARQLYLETGPYWATMVLGPAADHHVPFATMVHEGHFAGGSGVAAALGRTRIKAVMVRDTLLIPSRCTGCDLACPAKLSPNAGRAGDLGLDAPTAERLAALADALIQAGMLPEPIELLTEIAYRRGVGALFSDGEEAALRRLGPEAARFLPLLPPRKRRGGIGIADLLGTCQRVWRERPGEILRSALAATKGLLADAS</sequence>
<protein>
    <submittedName>
        <fullName evidence="2">Aldehyde ferredoxin oxidoreductase</fullName>
    </submittedName>
</protein>
<accession>Q67L63</accession>
<dbReference type="HOGENOM" id="CLU_841798_0_0_9"/>
<dbReference type="GO" id="GO:0016625">
    <property type="term" value="F:oxidoreductase activity, acting on the aldehyde or oxo group of donors, iron-sulfur protein as acceptor"/>
    <property type="evidence" value="ECO:0007669"/>
    <property type="project" value="InterPro"/>
</dbReference>
<dbReference type="OrthoDB" id="9763894at2"/>
<dbReference type="SUPFAM" id="SSF48310">
    <property type="entry name" value="Aldehyde ferredoxin oxidoreductase, C-terminal domains"/>
    <property type="match status" value="1"/>
</dbReference>
<gene>
    <name evidence="2" type="ordered locus">STH2598</name>
</gene>
<name>Q67L63_SYMTH</name>
<keyword evidence="3" id="KW-1185">Reference proteome</keyword>
<organism evidence="2 3">
    <name type="scientific">Symbiobacterium thermophilum (strain DSM 24528 / JCM 14929 / IAM 14863 / T)</name>
    <dbReference type="NCBI Taxonomy" id="292459"/>
    <lineage>
        <taxon>Bacteria</taxon>
        <taxon>Bacillati</taxon>
        <taxon>Bacillota</taxon>
        <taxon>Clostridia</taxon>
        <taxon>Eubacteriales</taxon>
        <taxon>Symbiobacteriaceae</taxon>
        <taxon>Symbiobacterium</taxon>
    </lineage>
</organism>
<dbReference type="Pfam" id="PF02730">
    <property type="entry name" value="AFOR_N"/>
    <property type="match status" value="1"/>
</dbReference>